<comment type="caution">
    <text evidence="2">The sequence shown here is derived from an EMBL/GenBank/DDBJ whole genome shotgun (WGS) entry which is preliminary data.</text>
</comment>
<keyword evidence="1" id="KW-0812">Transmembrane</keyword>
<name>A0ABV8Q4U9_9MICO</name>
<dbReference type="Proteomes" id="UP001595900">
    <property type="component" value="Unassembled WGS sequence"/>
</dbReference>
<dbReference type="RefSeq" id="WP_390228468.1">
    <property type="nucleotide sequence ID" value="NZ_JBHSCN010000005.1"/>
</dbReference>
<reference evidence="3" key="1">
    <citation type="journal article" date="2019" name="Int. J. Syst. Evol. Microbiol.">
        <title>The Global Catalogue of Microorganisms (GCM) 10K type strain sequencing project: providing services to taxonomists for standard genome sequencing and annotation.</title>
        <authorList>
            <consortium name="The Broad Institute Genomics Platform"/>
            <consortium name="The Broad Institute Genome Sequencing Center for Infectious Disease"/>
            <person name="Wu L."/>
            <person name="Ma J."/>
        </authorList>
    </citation>
    <scope>NUCLEOTIDE SEQUENCE [LARGE SCALE GENOMIC DNA]</scope>
    <source>
        <strain evidence="3">CGMCC 1.10363</strain>
    </source>
</reference>
<protein>
    <recommendedName>
        <fullName evidence="4">DUF1707 domain-containing protein</fullName>
    </recommendedName>
</protein>
<feature type="transmembrane region" description="Helical" evidence="1">
    <location>
        <begin position="96"/>
        <end position="118"/>
    </location>
</feature>
<evidence type="ECO:0008006" key="4">
    <source>
        <dbReference type="Google" id="ProtNLM"/>
    </source>
</evidence>
<keyword evidence="3" id="KW-1185">Reference proteome</keyword>
<sequence length="133" mass="14551">MTDDVKYLKRLAYELRWRRIPEAEVEGALRTVATHATQKSQRAEQLFGPADRFAESFPRGRSLHRGYLLMTSAVLVAAAVVGAASLAELILNTDRFGLWSFIALVAGAVVWSLVAALIGSRLDRRLPAGWAAG</sequence>
<gene>
    <name evidence="2" type="ORF">ACFOYW_08580</name>
</gene>
<evidence type="ECO:0000313" key="3">
    <source>
        <dbReference type="Proteomes" id="UP001595900"/>
    </source>
</evidence>
<keyword evidence="1" id="KW-0472">Membrane</keyword>
<evidence type="ECO:0000256" key="1">
    <source>
        <dbReference type="SAM" id="Phobius"/>
    </source>
</evidence>
<feature type="transmembrane region" description="Helical" evidence="1">
    <location>
        <begin position="67"/>
        <end position="90"/>
    </location>
</feature>
<evidence type="ECO:0000313" key="2">
    <source>
        <dbReference type="EMBL" id="MFC4243427.1"/>
    </source>
</evidence>
<accession>A0ABV8Q4U9</accession>
<proteinExistence type="predicted"/>
<keyword evidence="1" id="KW-1133">Transmembrane helix</keyword>
<organism evidence="2 3">
    <name type="scientific">Gryllotalpicola reticulitermitis</name>
    <dbReference type="NCBI Taxonomy" id="1184153"/>
    <lineage>
        <taxon>Bacteria</taxon>
        <taxon>Bacillati</taxon>
        <taxon>Actinomycetota</taxon>
        <taxon>Actinomycetes</taxon>
        <taxon>Micrococcales</taxon>
        <taxon>Microbacteriaceae</taxon>
        <taxon>Gryllotalpicola</taxon>
    </lineage>
</organism>
<dbReference type="EMBL" id="JBHSCN010000005">
    <property type="protein sequence ID" value="MFC4243427.1"/>
    <property type="molecule type" value="Genomic_DNA"/>
</dbReference>